<dbReference type="GO" id="GO:0003677">
    <property type="term" value="F:DNA binding"/>
    <property type="evidence" value="ECO:0007669"/>
    <property type="project" value="InterPro"/>
</dbReference>
<proteinExistence type="predicted"/>
<name>A0A6A2YFN5_HIBSY</name>
<dbReference type="GO" id="GO:0042797">
    <property type="term" value="P:tRNA transcription by RNA polymerase III"/>
    <property type="evidence" value="ECO:0007669"/>
    <property type="project" value="TreeGrafter"/>
</dbReference>
<dbReference type="Pfam" id="PF05132">
    <property type="entry name" value="RNA_pol_Rpc4"/>
    <property type="match status" value="1"/>
</dbReference>
<protein>
    <submittedName>
        <fullName evidence="1">Uncharacterized protein</fullName>
    </submittedName>
</protein>
<dbReference type="Proteomes" id="UP000436088">
    <property type="component" value="Unassembled WGS sequence"/>
</dbReference>
<dbReference type="GO" id="GO:0005666">
    <property type="term" value="C:RNA polymerase III complex"/>
    <property type="evidence" value="ECO:0007669"/>
    <property type="project" value="InterPro"/>
</dbReference>
<sequence>MASQDYRTYYPITLPMRRPYSGDPGRIWIRNRMRELLILLKISAYWFLPVNLPLPKQSASRKGKEKVEKSVSLERAVGLTKGQQLEELPAGHVGKMLVYKGGAVKLKLGETLFDVMNAGYEWCVRPGCCVIGELAQKAVVTPETSIF</sequence>
<evidence type="ECO:0000313" key="2">
    <source>
        <dbReference type="Proteomes" id="UP000436088"/>
    </source>
</evidence>
<dbReference type="PANTHER" id="PTHR13408:SF6">
    <property type="entry name" value="DNA BINDING PROTEIN"/>
    <property type="match status" value="1"/>
</dbReference>
<dbReference type="EMBL" id="VEPZ02001399">
    <property type="protein sequence ID" value="KAE8675519.1"/>
    <property type="molecule type" value="Genomic_DNA"/>
</dbReference>
<dbReference type="InterPro" id="IPR007811">
    <property type="entry name" value="RPC4"/>
</dbReference>
<dbReference type="AlphaFoldDB" id="A0A6A2YFN5"/>
<comment type="caution">
    <text evidence="1">The sequence shown here is derived from an EMBL/GenBank/DDBJ whole genome shotgun (WGS) entry which is preliminary data.</text>
</comment>
<dbReference type="PANTHER" id="PTHR13408">
    <property type="entry name" value="DNA-DIRECTED RNA POLYMERASE III"/>
    <property type="match status" value="1"/>
</dbReference>
<organism evidence="1 2">
    <name type="scientific">Hibiscus syriacus</name>
    <name type="common">Rose of Sharon</name>
    <dbReference type="NCBI Taxonomy" id="106335"/>
    <lineage>
        <taxon>Eukaryota</taxon>
        <taxon>Viridiplantae</taxon>
        <taxon>Streptophyta</taxon>
        <taxon>Embryophyta</taxon>
        <taxon>Tracheophyta</taxon>
        <taxon>Spermatophyta</taxon>
        <taxon>Magnoliopsida</taxon>
        <taxon>eudicotyledons</taxon>
        <taxon>Gunneridae</taxon>
        <taxon>Pentapetalae</taxon>
        <taxon>rosids</taxon>
        <taxon>malvids</taxon>
        <taxon>Malvales</taxon>
        <taxon>Malvaceae</taxon>
        <taxon>Malvoideae</taxon>
        <taxon>Hibiscus</taxon>
    </lineage>
</organism>
<gene>
    <name evidence="1" type="ORF">F3Y22_tig00111662pilonHSYRG00057</name>
</gene>
<evidence type="ECO:0000313" key="1">
    <source>
        <dbReference type="EMBL" id="KAE8675519.1"/>
    </source>
</evidence>
<reference evidence="1" key="1">
    <citation type="submission" date="2019-09" db="EMBL/GenBank/DDBJ databases">
        <title>Draft genome information of white flower Hibiscus syriacus.</title>
        <authorList>
            <person name="Kim Y.-M."/>
        </authorList>
    </citation>
    <scope>NUCLEOTIDE SEQUENCE [LARGE SCALE GENOMIC DNA]</scope>
    <source>
        <strain evidence="1">YM2019G1</strain>
    </source>
</reference>
<keyword evidence="2" id="KW-1185">Reference proteome</keyword>
<accession>A0A6A2YFN5</accession>